<evidence type="ECO:0000256" key="4">
    <source>
        <dbReference type="ARBA" id="ARBA00022801"/>
    </source>
</evidence>
<dbReference type="EMBL" id="CP025066">
    <property type="protein sequence ID" value="AUX09654.1"/>
    <property type="molecule type" value="Genomic_DNA"/>
</dbReference>
<evidence type="ECO:0000256" key="5">
    <source>
        <dbReference type="ARBA" id="ARBA00022884"/>
    </source>
</evidence>
<evidence type="ECO:0000256" key="6">
    <source>
        <dbReference type="ARBA" id="ARBA00023016"/>
    </source>
</evidence>
<keyword evidence="4" id="KW-0378">Hydrolase</keyword>
<evidence type="ECO:0000256" key="1">
    <source>
        <dbReference type="ARBA" id="ARBA00022649"/>
    </source>
</evidence>
<dbReference type="Pfam" id="PF07927">
    <property type="entry name" value="HicA_toxin"/>
    <property type="match status" value="1"/>
</dbReference>
<keyword evidence="3" id="KW-0255">Endonuclease</keyword>
<sequence>MNALTEMGYQPVDRAGSHLKLRYIHPETGEVRNVTIPMGKEISGDTLRSIATQCGANDFQSWCDWIDEIL</sequence>
<evidence type="ECO:0000313" key="8">
    <source>
        <dbReference type="Proteomes" id="UP000263012"/>
    </source>
</evidence>
<evidence type="ECO:0000256" key="3">
    <source>
        <dbReference type="ARBA" id="ARBA00022759"/>
    </source>
</evidence>
<dbReference type="Proteomes" id="UP000263012">
    <property type="component" value="Chromosome"/>
</dbReference>
<dbReference type="InterPro" id="IPR038570">
    <property type="entry name" value="HicA_sf"/>
</dbReference>
<protein>
    <submittedName>
        <fullName evidence="7">YcfA family protein</fullName>
    </submittedName>
</protein>
<keyword evidence="5" id="KW-0694">RNA-binding</keyword>
<evidence type="ECO:0000313" key="7">
    <source>
        <dbReference type="EMBL" id="AUX09654.1"/>
    </source>
</evidence>
<keyword evidence="6" id="KW-0346">Stress response</keyword>
<keyword evidence="8" id="KW-1185">Reference proteome</keyword>
<evidence type="ECO:0000256" key="2">
    <source>
        <dbReference type="ARBA" id="ARBA00022722"/>
    </source>
</evidence>
<dbReference type="KEGG" id="hdf:AArcSl_2029"/>
<dbReference type="InterPro" id="IPR012933">
    <property type="entry name" value="HicA_mRNA_interferase"/>
</dbReference>
<dbReference type="GO" id="GO:0016787">
    <property type="term" value="F:hydrolase activity"/>
    <property type="evidence" value="ECO:0007669"/>
    <property type="project" value="UniProtKB-KW"/>
</dbReference>
<dbReference type="GO" id="GO:0003729">
    <property type="term" value="F:mRNA binding"/>
    <property type="evidence" value="ECO:0007669"/>
    <property type="project" value="InterPro"/>
</dbReference>
<reference evidence="8" key="1">
    <citation type="submission" date="2017-11" db="EMBL/GenBank/DDBJ databases">
        <title>Phenotypic and genomic properties of facultatively anaerobic sulfur-reducing natronoarchaea from hypersaline soda lakes.</title>
        <authorList>
            <person name="Sorokin D.Y."/>
            <person name="Kublanov I.V."/>
            <person name="Roman P."/>
            <person name="Sinninghe Damste J.S."/>
            <person name="Golyshin P.N."/>
            <person name="Rojo D."/>
            <person name="Ciordia S."/>
            <person name="Mena M.D.C."/>
            <person name="Ferrer M."/>
            <person name="Messina E."/>
            <person name="Smedile F."/>
            <person name="La Spada G."/>
            <person name="La Cono V."/>
            <person name="Yakimov M.M."/>
        </authorList>
    </citation>
    <scope>NUCLEOTIDE SEQUENCE [LARGE SCALE GENOMIC DNA]</scope>
    <source>
        <strain evidence="8">AArc-Sl</strain>
    </source>
</reference>
<accession>A0A343TKN2</accession>
<name>A0A343TKN2_9EURY</name>
<dbReference type="AlphaFoldDB" id="A0A343TKN2"/>
<dbReference type="SUPFAM" id="SSF54786">
    <property type="entry name" value="YcfA/nrd intein domain"/>
    <property type="match status" value="1"/>
</dbReference>
<keyword evidence="2" id="KW-0540">Nuclease</keyword>
<dbReference type="Gene3D" id="3.30.920.30">
    <property type="entry name" value="Hypothetical protein"/>
    <property type="match status" value="1"/>
</dbReference>
<gene>
    <name evidence="7" type="ORF">AArcSl_2029</name>
</gene>
<dbReference type="GO" id="GO:0004519">
    <property type="term" value="F:endonuclease activity"/>
    <property type="evidence" value="ECO:0007669"/>
    <property type="project" value="UniProtKB-KW"/>
</dbReference>
<keyword evidence="1" id="KW-1277">Toxin-antitoxin system</keyword>
<proteinExistence type="predicted"/>
<organism evidence="7 8">
    <name type="scientific">Halalkaliarchaeum desulfuricum</name>
    <dbReference type="NCBI Taxonomy" id="2055893"/>
    <lineage>
        <taxon>Archaea</taxon>
        <taxon>Methanobacteriati</taxon>
        <taxon>Methanobacteriota</taxon>
        <taxon>Stenosarchaea group</taxon>
        <taxon>Halobacteria</taxon>
        <taxon>Halobacteriales</taxon>
        <taxon>Haloferacaceae</taxon>
        <taxon>Halalkaliarchaeum</taxon>
    </lineage>
</organism>